<proteinExistence type="predicted"/>
<accession>A0A829RB94</accession>
<evidence type="ECO:0000313" key="1">
    <source>
        <dbReference type="EMBL" id="EUJ29871.1"/>
    </source>
</evidence>
<comment type="caution">
    <text evidence="1">The sequence shown here is derived from an EMBL/GenBank/DDBJ whole genome shotgun (WGS) entry which is preliminary data.</text>
</comment>
<evidence type="ECO:0000313" key="2">
    <source>
        <dbReference type="Proteomes" id="UP000019251"/>
    </source>
</evidence>
<dbReference type="EMBL" id="AODG01000004">
    <property type="protein sequence ID" value="EUJ29871.1"/>
    <property type="molecule type" value="Genomic_DNA"/>
</dbReference>
<sequence length="51" mass="5809">MRKLRIVVALGGNAILTDDASANAQKKGFKRNRRIFDPADHRRTSSNHFAW</sequence>
<reference evidence="1 2" key="1">
    <citation type="submission" date="2012-12" db="EMBL/GenBank/DDBJ databases">
        <title>Novel taxa of Listeriaceae from agricultural environments in the United States.</title>
        <authorList>
            <person name="den Bakker H.C."/>
            <person name="Allred A."/>
            <person name="Warchocki S."/>
            <person name="Wright E.M."/>
            <person name="Burrell A."/>
            <person name="Nightingale K.K."/>
            <person name="Kephart D."/>
            <person name="Wiedmann M."/>
        </authorList>
    </citation>
    <scope>NUCLEOTIDE SEQUENCE [LARGE SCALE GENOMIC DNA]</scope>
    <source>
        <strain evidence="1 2">FSL F6-1183</strain>
    </source>
</reference>
<dbReference type="Proteomes" id="UP000019251">
    <property type="component" value="Unassembled WGS sequence"/>
</dbReference>
<protein>
    <recommendedName>
        <fullName evidence="3">Carbamate kinase</fullName>
    </recommendedName>
</protein>
<dbReference type="AlphaFoldDB" id="A0A829RB94"/>
<evidence type="ECO:0008006" key="3">
    <source>
        <dbReference type="Google" id="ProtNLM"/>
    </source>
</evidence>
<organism evidence="1 2">
    <name type="scientific">Listeria grayi FSL F6-1183</name>
    <dbReference type="NCBI Taxonomy" id="1265827"/>
    <lineage>
        <taxon>Bacteria</taxon>
        <taxon>Bacillati</taxon>
        <taxon>Bacillota</taxon>
        <taxon>Bacilli</taxon>
        <taxon>Bacillales</taxon>
        <taxon>Listeriaceae</taxon>
        <taxon>Listeria</taxon>
    </lineage>
</organism>
<gene>
    <name evidence="1" type="ORF">LMUR_02152</name>
</gene>
<name>A0A829RB94_LISGR</name>